<feature type="domain" description="Glycosyl transferase family 28 C-terminal" evidence="1">
    <location>
        <begin position="228"/>
        <end position="363"/>
    </location>
</feature>
<dbReference type="Gene3D" id="3.40.50.2000">
    <property type="entry name" value="Glycogen Phosphorylase B"/>
    <property type="match status" value="1"/>
</dbReference>
<dbReference type="STRING" id="1827387.A4S15_07285"/>
<comment type="caution">
    <text evidence="2">The sequence shown here is derived from an EMBL/GenBank/DDBJ whole genome shotgun (WGS) entry which is preliminary data.</text>
</comment>
<reference evidence="2 3" key="1">
    <citation type="journal article" date="2017" name="Water Res.">
        <title>Comammox in drinking water systems.</title>
        <authorList>
            <person name="Wang Y."/>
            <person name="Ma L."/>
            <person name="Mao Y."/>
            <person name="Jiang X."/>
            <person name="Xia Y."/>
            <person name="Yu K."/>
            <person name="Li B."/>
            <person name="Zhang T."/>
        </authorList>
    </citation>
    <scope>NUCLEOTIDE SEQUENCE [LARGE SCALE GENOMIC DNA]</scope>
    <source>
        <strain evidence="2">SG_bin8</strain>
    </source>
</reference>
<dbReference type="Pfam" id="PF04101">
    <property type="entry name" value="Glyco_tran_28_C"/>
    <property type="match status" value="1"/>
</dbReference>
<dbReference type="PANTHER" id="PTHR21015:SF28">
    <property type="entry name" value="SLL1722 PROTEIN"/>
    <property type="match status" value="1"/>
</dbReference>
<protein>
    <recommendedName>
        <fullName evidence="1">Glycosyl transferase family 28 C-terminal domain-containing protein</fullName>
    </recommendedName>
</protein>
<evidence type="ECO:0000313" key="2">
    <source>
        <dbReference type="EMBL" id="OQW52766.1"/>
    </source>
</evidence>
<dbReference type="GO" id="GO:0016758">
    <property type="term" value="F:hexosyltransferase activity"/>
    <property type="evidence" value="ECO:0007669"/>
    <property type="project" value="InterPro"/>
</dbReference>
<evidence type="ECO:0000313" key="3">
    <source>
        <dbReference type="Proteomes" id="UP000192872"/>
    </source>
</evidence>
<gene>
    <name evidence="2" type="ORF">A4S15_07285</name>
</gene>
<dbReference type="AlphaFoldDB" id="A0A1W9HZ66"/>
<sequence>MTPERARRLDHARILIYSHDTFGLGHLRRCQAIAHALVDSFKGLSVLIISGSPIASSFEFRARVDFVKIPSVIKNYNGEYTSLDRHIDLTQTLALRRSIILHTAMSFDPDIFIVDKEPMGLRGEVEETLALLGSRGCLKVLGLRDVMDSPRLLEREWARNDLLTKIDRHYDGIWVYGPEDFWDPFTDLPASAALRSRRLFTGFLRREVRDTAPDIAWPDNMLVVTAGGGGDGSQLMAQALAAYEHDSTLTHPLVLVLGPFMATDERKDISQKAGHNPHARVIDFEAHLLSLMRAASGVVSMAGYNTFCEILSLDQRALFVPRVAPREEQLIRATRANALGLGAVLHPDAANDPGLLAAALHELPTRPRPSEALKAVDMGGLERICDRIASYFSDRSQQAVASLKQRRDDD</sequence>
<dbReference type="SUPFAM" id="SSF53756">
    <property type="entry name" value="UDP-Glycosyltransferase/glycogen phosphorylase"/>
    <property type="match status" value="1"/>
</dbReference>
<dbReference type="EMBL" id="LWDL01000012">
    <property type="protein sequence ID" value="OQW52766.1"/>
    <property type="molecule type" value="Genomic_DNA"/>
</dbReference>
<evidence type="ECO:0000259" key="1">
    <source>
        <dbReference type="Pfam" id="PF04101"/>
    </source>
</evidence>
<organism evidence="2 3">
    <name type="scientific">Candidatus Raskinella chloraquaticus</name>
    <dbReference type="NCBI Taxonomy" id="1951219"/>
    <lineage>
        <taxon>Bacteria</taxon>
        <taxon>Pseudomonadati</taxon>
        <taxon>Pseudomonadota</taxon>
        <taxon>Alphaproteobacteria</taxon>
        <taxon>Hyphomicrobiales</taxon>
        <taxon>Phreatobacteraceae</taxon>
        <taxon>Candidatus Raskinella</taxon>
    </lineage>
</organism>
<dbReference type="InterPro" id="IPR007235">
    <property type="entry name" value="Glyco_trans_28_C"/>
</dbReference>
<name>A0A1W9HZ66_9HYPH</name>
<dbReference type="Proteomes" id="UP000192872">
    <property type="component" value="Unassembled WGS sequence"/>
</dbReference>
<dbReference type="PANTHER" id="PTHR21015">
    <property type="entry name" value="UDP-N-ACETYLGLUCOSAMINE--N-ACETYLMURAMYL-(PENTAPEPTIDE) PYROPHOSPHORYL-UNDECAPRENOL N-ACETYLGLUCOSAMINE TRANSFERASE 1"/>
    <property type="match status" value="1"/>
</dbReference>
<accession>A0A1W9HZ66</accession>
<proteinExistence type="predicted"/>